<reference evidence="2 3" key="1">
    <citation type="submission" date="2020-08" db="EMBL/GenBank/DDBJ databases">
        <title>A Genomic Blueprint of the Chicken Gut Microbiome.</title>
        <authorList>
            <person name="Gilroy R."/>
            <person name="Ravi A."/>
            <person name="Getino M."/>
            <person name="Pursley I."/>
            <person name="Horton D.L."/>
            <person name="Alikhan N.-F."/>
            <person name="Baker D."/>
            <person name="Gharbi K."/>
            <person name="Hall N."/>
            <person name="Watson M."/>
            <person name="Adriaenssens E.M."/>
            <person name="Foster-Nyarko E."/>
            <person name="Jarju S."/>
            <person name="Secka A."/>
            <person name="Antonio M."/>
            <person name="Oren A."/>
            <person name="Chaudhuri R."/>
            <person name="La Ragione R.M."/>
            <person name="Hildebrand F."/>
            <person name="Pallen M.J."/>
        </authorList>
    </citation>
    <scope>NUCLEOTIDE SEQUENCE [LARGE SCALE GENOMIC DNA]</scope>
    <source>
        <strain evidence="2 3">Sa2CUA1</strain>
    </source>
</reference>
<evidence type="ECO:0000313" key="2">
    <source>
        <dbReference type="EMBL" id="MBD7994591.1"/>
    </source>
</evidence>
<sequence length="248" mass="26687">MNPQQALNSTPPRVLLLPGAWMGSWIWEPTAESLRSRGLDAQEVTLAGLEPETPAEERAAIRLADHVDQVCDLVEHGAPVVLVAHSYSGMVAAQVADRLGDQIRSSIHFQSFLPVDGCSLVDLWGPDGDARAQERADIIADGYLWAAPPAAALDAEAGLGPEERSYLAERFTPHPGRTVLDKASLEQPVRSQRGVFVTPARTQLPEALGGAADWRIEILPGGHWPMLEHPGEVTELIGDHTAAVDSLL</sequence>
<keyword evidence="2" id="KW-0378">Hydrolase</keyword>
<dbReference type="InterPro" id="IPR000073">
    <property type="entry name" value="AB_hydrolase_1"/>
</dbReference>
<gene>
    <name evidence="2" type="ORF">H9639_04700</name>
</gene>
<proteinExistence type="predicted"/>
<dbReference type="Gene3D" id="3.40.50.1820">
    <property type="entry name" value="alpha/beta hydrolase"/>
    <property type="match status" value="1"/>
</dbReference>
<dbReference type="PANTHER" id="PTHR37017:SF11">
    <property type="entry name" value="ESTERASE_LIPASE_THIOESTERASE DOMAIN-CONTAINING PROTEIN"/>
    <property type="match status" value="1"/>
</dbReference>
<dbReference type="Pfam" id="PF12697">
    <property type="entry name" value="Abhydrolase_6"/>
    <property type="match status" value="1"/>
</dbReference>
<evidence type="ECO:0000313" key="3">
    <source>
        <dbReference type="Proteomes" id="UP000609874"/>
    </source>
</evidence>
<organism evidence="2 3">
    <name type="scientific">Arthrobacter gallicola</name>
    <dbReference type="NCBI Taxonomy" id="2762225"/>
    <lineage>
        <taxon>Bacteria</taxon>
        <taxon>Bacillati</taxon>
        <taxon>Actinomycetota</taxon>
        <taxon>Actinomycetes</taxon>
        <taxon>Micrococcales</taxon>
        <taxon>Micrococcaceae</taxon>
        <taxon>Arthrobacter</taxon>
    </lineage>
</organism>
<accession>A0ABR8UR72</accession>
<keyword evidence="3" id="KW-1185">Reference proteome</keyword>
<comment type="caution">
    <text evidence="2">The sequence shown here is derived from an EMBL/GenBank/DDBJ whole genome shotgun (WGS) entry which is preliminary data.</text>
</comment>
<dbReference type="Proteomes" id="UP000609874">
    <property type="component" value="Unassembled WGS sequence"/>
</dbReference>
<dbReference type="InterPro" id="IPR029058">
    <property type="entry name" value="AB_hydrolase_fold"/>
</dbReference>
<protein>
    <submittedName>
        <fullName evidence="2">Alpha/beta hydrolase</fullName>
    </submittedName>
</protein>
<dbReference type="RefSeq" id="WP_191806986.1">
    <property type="nucleotide sequence ID" value="NZ_JACSQD010000002.1"/>
</dbReference>
<name>A0ABR8UR72_9MICC</name>
<evidence type="ECO:0000259" key="1">
    <source>
        <dbReference type="Pfam" id="PF12697"/>
    </source>
</evidence>
<dbReference type="InterPro" id="IPR052897">
    <property type="entry name" value="Sec-Metab_Biosynth_Hydrolase"/>
</dbReference>
<dbReference type="PANTHER" id="PTHR37017">
    <property type="entry name" value="AB HYDROLASE-1 DOMAIN-CONTAINING PROTEIN-RELATED"/>
    <property type="match status" value="1"/>
</dbReference>
<dbReference type="EMBL" id="JACSQD010000002">
    <property type="protein sequence ID" value="MBD7994591.1"/>
    <property type="molecule type" value="Genomic_DNA"/>
</dbReference>
<dbReference type="SUPFAM" id="SSF53474">
    <property type="entry name" value="alpha/beta-Hydrolases"/>
    <property type="match status" value="1"/>
</dbReference>
<feature type="domain" description="AB hydrolase-1" evidence="1">
    <location>
        <begin position="14"/>
        <end position="234"/>
    </location>
</feature>
<dbReference type="GO" id="GO:0016787">
    <property type="term" value="F:hydrolase activity"/>
    <property type="evidence" value="ECO:0007669"/>
    <property type="project" value="UniProtKB-KW"/>
</dbReference>